<dbReference type="InterPro" id="IPR042215">
    <property type="entry name" value="CarD-like_C"/>
</dbReference>
<accession>A0A9D2S4V1</accession>
<dbReference type="InterPro" id="IPR003711">
    <property type="entry name" value="CarD-like/TRCF_RID"/>
</dbReference>
<gene>
    <name evidence="2" type="ORF">H9714_05715</name>
</gene>
<dbReference type="Gene3D" id="1.20.58.1290">
    <property type="entry name" value="CarD-like, C-terminal domain"/>
    <property type="match status" value="1"/>
</dbReference>
<name>A0A9D2S4V1_9FIRM</name>
<dbReference type="Proteomes" id="UP000824208">
    <property type="component" value="Unassembled WGS sequence"/>
</dbReference>
<sequence>MYPIGATLVYGRNGVCRVRDVGEIKTGEPGRLYYTLEPLFQKETIYIPVDTKGPLRAVLTREEAEELVRSIPEVQVEAVNLSSLPALSRYYQQAGRTSDCRELVRFIKTLRARRSRRAGGGRPGNLEERYLHQAEEQLQGELSVALGIPREDVPGYIETVIGAAAAC</sequence>
<dbReference type="InterPro" id="IPR036101">
    <property type="entry name" value="CarD-like/TRCF_RID_sf"/>
</dbReference>
<evidence type="ECO:0000259" key="1">
    <source>
        <dbReference type="Pfam" id="PF02559"/>
    </source>
</evidence>
<dbReference type="SUPFAM" id="SSF141259">
    <property type="entry name" value="CarD-like"/>
    <property type="match status" value="1"/>
</dbReference>
<evidence type="ECO:0000313" key="2">
    <source>
        <dbReference type="EMBL" id="HJB57028.1"/>
    </source>
</evidence>
<dbReference type="Pfam" id="PF02559">
    <property type="entry name" value="CarD_TRCF_RID"/>
    <property type="match status" value="1"/>
</dbReference>
<comment type="caution">
    <text evidence="2">The sequence shown here is derived from an EMBL/GenBank/DDBJ whole genome shotgun (WGS) entry which is preliminary data.</text>
</comment>
<organism evidence="2 3">
    <name type="scientific">Candidatus Flavonifractor intestinipullorum</name>
    <dbReference type="NCBI Taxonomy" id="2838587"/>
    <lineage>
        <taxon>Bacteria</taxon>
        <taxon>Bacillati</taxon>
        <taxon>Bacillota</taxon>
        <taxon>Clostridia</taxon>
        <taxon>Eubacteriales</taxon>
        <taxon>Oscillospiraceae</taxon>
        <taxon>Flavonifractor</taxon>
    </lineage>
</organism>
<feature type="domain" description="CarD-like/TRCF RNAP-interacting" evidence="1">
    <location>
        <begin position="4"/>
        <end position="52"/>
    </location>
</feature>
<proteinExistence type="predicted"/>
<evidence type="ECO:0000313" key="3">
    <source>
        <dbReference type="Proteomes" id="UP000824208"/>
    </source>
</evidence>
<reference evidence="2" key="1">
    <citation type="journal article" date="2021" name="PeerJ">
        <title>Extensive microbial diversity within the chicken gut microbiome revealed by metagenomics and culture.</title>
        <authorList>
            <person name="Gilroy R."/>
            <person name="Ravi A."/>
            <person name="Getino M."/>
            <person name="Pursley I."/>
            <person name="Horton D.L."/>
            <person name="Alikhan N.F."/>
            <person name="Baker D."/>
            <person name="Gharbi K."/>
            <person name="Hall N."/>
            <person name="Watson M."/>
            <person name="Adriaenssens E.M."/>
            <person name="Foster-Nyarko E."/>
            <person name="Jarju S."/>
            <person name="Secka A."/>
            <person name="Antonio M."/>
            <person name="Oren A."/>
            <person name="Chaudhuri R.R."/>
            <person name="La Ragione R."/>
            <person name="Hildebrand F."/>
            <person name="Pallen M.J."/>
        </authorList>
    </citation>
    <scope>NUCLEOTIDE SEQUENCE</scope>
    <source>
        <strain evidence="2">CHK189-11263</strain>
    </source>
</reference>
<dbReference type="Gene3D" id="2.40.10.170">
    <property type="match status" value="1"/>
</dbReference>
<reference evidence="2" key="2">
    <citation type="submission" date="2021-04" db="EMBL/GenBank/DDBJ databases">
        <authorList>
            <person name="Gilroy R."/>
        </authorList>
    </citation>
    <scope>NUCLEOTIDE SEQUENCE</scope>
    <source>
        <strain evidence="2">CHK189-11263</strain>
    </source>
</reference>
<dbReference type="EMBL" id="DWYC01000053">
    <property type="protein sequence ID" value="HJB57028.1"/>
    <property type="molecule type" value="Genomic_DNA"/>
</dbReference>
<protein>
    <submittedName>
        <fullName evidence="2">CarD family transcriptional regulator</fullName>
    </submittedName>
</protein>
<dbReference type="AlphaFoldDB" id="A0A9D2S4V1"/>